<dbReference type="PANTHER" id="PTHR43616:SF5">
    <property type="entry name" value="GLYCEROL DEHYDROGENASE 1"/>
    <property type="match status" value="1"/>
</dbReference>
<evidence type="ECO:0000256" key="3">
    <source>
        <dbReference type="ARBA" id="ARBA00022723"/>
    </source>
</evidence>
<feature type="binding site" evidence="12">
    <location>
        <begin position="96"/>
        <end position="100"/>
    </location>
    <ligand>
        <name>NAD(+)</name>
        <dbReference type="ChEBI" id="CHEBI:57540"/>
    </ligand>
</feature>
<evidence type="ECO:0000256" key="9">
    <source>
        <dbReference type="ARBA" id="ARBA00023264"/>
    </source>
</evidence>
<dbReference type="SUPFAM" id="SSF56796">
    <property type="entry name" value="Dehydroquinate synthase-like"/>
    <property type="match status" value="1"/>
</dbReference>
<feature type="binding site" evidence="10">
    <location>
        <position position="248"/>
    </location>
    <ligand>
        <name>glycerol</name>
        <dbReference type="ChEBI" id="CHEBI:17754"/>
    </ligand>
</feature>
<keyword evidence="6 12" id="KW-0520">NAD</keyword>
<dbReference type="Pfam" id="PF13685">
    <property type="entry name" value="Fe-ADH_2"/>
    <property type="match status" value="1"/>
</dbReference>
<keyword evidence="1" id="KW-0963">Cytoplasm</keyword>
<evidence type="ECO:0000256" key="6">
    <source>
        <dbReference type="ARBA" id="ARBA00023027"/>
    </source>
</evidence>
<dbReference type="OrthoDB" id="5198708at2"/>
<evidence type="ECO:0000256" key="8">
    <source>
        <dbReference type="ARBA" id="ARBA00023209"/>
    </source>
</evidence>
<gene>
    <name evidence="13" type="ORF">ACRB68_53090</name>
</gene>
<dbReference type="CDD" id="cd08174">
    <property type="entry name" value="G1PDH-like"/>
    <property type="match status" value="1"/>
</dbReference>
<evidence type="ECO:0000256" key="10">
    <source>
        <dbReference type="PIRSR" id="PIRSR000112-1"/>
    </source>
</evidence>
<proteinExistence type="predicted"/>
<evidence type="ECO:0000256" key="7">
    <source>
        <dbReference type="ARBA" id="ARBA00023098"/>
    </source>
</evidence>
<feature type="binding site" evidence="12">
    <location>
        <position position="127"/>
    </location>
    <ligand>
        <name>NAD(+)</name>
        <dbReference type="ChEBI" id="CHEBI:57540"/>
    </ligand>
</feature>
<dbReference type="EMBL" id="WEGH01000003">
    <property type="protein sequence ID" value="MQY07209.1"/>
    <property type="molecule type" value="Genomic_DNA"/>
</dbReference>
<keyword evidence="3 10" id="KW-0479">Metal-binding</keyword>
<organism evidence="13 14">
    <name type="scientific">Actinomadura macrotermitis</name>
    <dbReference type="NCBI Taxonomy" id="2585200"/>
    <lineage>
        <taxon>Bacteria</taxon>
        <taxon>Bacillati</taxon>
        <taxon>Actinomycetota</taxon>
        <taxon>Actinomycetes</taxon>
        <taxon>Streptosporangiales</taxon>
        <taxon>Thermomonosporaceae</taxon>
        <taxon>Actinomadura</taxon>
    </lineage>
</organism>
<dbReference type="InterPro" id="IPR032837">
    <property type="entry name" value="G1PDH"/>
</dbReference>
<comment type="caution">
    <text evidence="13">The sequence shown here is derived from an EMBL/GenBank/DDBJ whole genome shotgun (WGS) entry which is preliminary data.</text>
</comment>
<evidence type="ECO:0000313" key="14">
    <source>
        <dbReference type="Proteomes" id="UP000487268"/>
    </source>
</evidence>
<dbReference type="Gene3D" id="3.40.50.1970">
    <property type="match status" value="1"/>
</dbReference>
<evidence type="ECO:0000256" key="5">
    <source>
        <dbReference type="ARBA" id="ARBA00023002"/>
    </source>
</evidence>
<keyword evidence="9" id="KW-1208">Phospholipid metabolism</keyword>
<feature type="binding site" evidence="12">
    <location>
        <begin position="118"/>
        <end position="121"/>
    </location>
    <ligand>
        <name>NAD(+)</name>
        <dbReference type="ChEBI" id="CHEBI:57540"/>
    </ligand>
</feature>
<reference evidence="13 14" key="1">
    <citation type="submission" date="2019-10" db="EMBL/GenBank/DDBJ databases">
        <title>Actinomadura rubteroloni sp. nov. and Actinomadura macrotermitis sp. nov., isolated from the gut of fungus growing-termite Macrotermes natalensis.</title>
        <authorList>
            <person name="Benndorf R."/>
            <person name="Martin K."/>
            <person name="Kuefner M."/>
            <person name="De Beer W."/>
            <person name="Kaster A.-K."/>
            <person name="Vollmers J."/>
            <person name="Poulsen M."/>
            <person name="Beemelmanns C."/>
        </authorList>
    </citation>
    <scope>NUCLEOTIDE SEQUENCE [LARGE SCALE GENOMIC DNA]</scope>
    <source>
        <strain evidence="13 14">RB68</strain>
    </source>
</reference>
<evidence type="ECO:0000313" key="13">
    <source>
        <dbReference type="EMBL" id="MQY07209.1"/>
    </source>
</evidence>
<dbReference type="Gene3D" id="1.20.1090.10">
    <property type="entry name" value="Dehydroquinate synthase-like - alpha domain"/>
    <property type="match status" value="1"/>
</dbReference>
<keyword evidence="5" id="KW-0560">Oxidoreductase</keyword>
<feature type="binding site" evidence="10">
    <location>
        <position position="264"/>
    </location>
    <ligand>
        <name>glycerol</name>
        <dbReference type="ChEBI" id="CHEBI:17754"/>
    </ligand>
</feature>
<dbReference type="AlphaFoldDB" id="A0A7K0C199"/>
<dbReference type="InterPro" id="IPR016205">
    <property type="entry name" value="Glycerol_DH"/>
</dbReference>
<comment type="cofactor">
    <cofactor evidence="10">
        <name>Zn(2+)</name>
        <dbReference type="ChEBI" id="CHEBI:29105"/>
    </cofactor>
    <text evidence="10">Binds 1 zinc ion per subunit.</text>
</comment>
<keyword evidence="10" id="KW-0862">Zinc</keyword>
<keyword evidence="8" id="KW-0594">Phospholipid biosynthesis</keyword>
<evidence type="ECO:0000256" key="4">
    <source>
        <dbReference type="ARBA" id="ARBA00022857"/>
    </source>
</evidence>
<dbReference type="GO" id="GO:0016614">
    <property type="term" value="F:oxidoreductase activity, acting on CH-OH group of donors"/>
    <property type="evidence" value="ECO:0007669"/>
    <property type="project" value="InterPro"/>
</dbReference>
<sequence length="357" mass="37485">MPLLTRMLTAPLSIDVRRGAVADLGTLLADRRIATEGRVAIAVGPGQGDQIAEHVRPSLEACEVFRVEDGTVDAAVALGSRLRAGSYEAVVGIGGGRTIDATKYAATLSGIPMVSVATNLSHDGICSPVASLTHEKGKGSFGVVMPLAMVVDLDYVRAAPPRLVRAGVGDVVSNFSAVEDWLLAAQECGEKVDRMALTVARTAAEALLHQPGTIDSDRFLTVLAEGLVLSGMAMSFAGDSRPASGGDHEILHAIDQLFPGTANHGELAGIGAAFCYHLRATHLGDGAERLEEILTCLRRHGLPCLPGDVGLSVDQFAEAVLYAPRTRPGRYTILEHLGLDEDATRKAVQEYVQAHGG</sequence>
<name>A0A7K0C199_9ACTN</name>
<feature type="binding site" evidence="10">
    <location>
        <position position="170"/>
    </location>
    <ligand>
        <name>glycerol</name>
        <dbReference type="ChEBI" id="CHEBI:17754"/>
    </ligand>
</feature>
<evidence type="ECO:0000256" key="1">
    <source>
        <dbReference type="ARBA" id="ARBA00022490"/>
    </source>
</evidence>
<protein>
    <recommendedName>
        <fullName evidence="15">Glycerol-1-phosphate dehydrogenase [NAD(P)+]</fullName>
    </recommendedName>
</protein>
<evidence type="ECO:0008006" key="15">
    <source>
        <dbReference type="Google" id="ProtNLM"/>
    </source>
</evidence>
<dbReference type="GO" id="GO:0008654">
    <property type="term" value="P:phospholipid biosynthetic process"/>
    <property type="evidence" value="ECO:0007669"/>
    <property type="project" value="UniProtKB-KW"/>
</dbReference>
<keyword evidence="14" id="KW-1185">Reference proteome</keyword>
<dbReference type="GO" id="GO:0046872">
    <property type="term" value="F:metal ion binding"/>
    <property type="evidence" value="ECO:0007669"/>
    <property type="project" value="UniProtKB-KW"/>
</dbReference>
<feature type="binding site" evidence="11">
    <location>
        <position position="123"/>
    </location>
    <ligand>
        <name>glycerol</name>
        <dbReference type="ChEBI" id="CHEBI:17754"/>
    </ligand>
</feature>
<keyword evidence="7" id="KW-0443">Lipid metabolism</keyword>
<accession>A0A7K0C199</accession>
<dbReference type="PIRSF" id="PIRSF000112">
    <property type="entry name" value="Glycerol_dehydrogenase"/>
    <property type="match status" value="1"/>
</dbReference>
<keyword evidence="4" id="KW-0521">NADP</keyword>
<evidence type="ECO:0000256" key="12">
    <source>
        <dbReference type="PIRSR" id="PIRSR000112-3"/>
    </source>
</evidence>
<evidence type="ECO:0000256" key="2">
    <source>
        <dbReference type="ARBA" id="ARBA00022516"/>
    </source>
</evidence>
<keyword evidence="2" id="KW-0444">Lipid biosynthesis</keyword>
<dbReference type="Proteomes" id="UP000487268">
    <property type="component" value="Unassembled WGS sequence"/>
</dbReference>
<evidence type="ECO:0000256" key="11">
    <source>
        <dbReference type="PIRSR" id="PIRSR000112-2"/>
    </source>
</evidence>
<dbReference type="PANTHER" id="PTHR43616">
    <property type="entry name" value="GLYCEROL DEHYDROGENASE"/>
    <property type="match status" value="1"/>
</dbReference>